<evidence type="ECO:0000313" key="2">
    <source>
        <dbReference type="EMBL" id="VTJ87904.1"/>
    </source>
</evidence>
<feature type="compositionally biased region" description="Pro residues" evidence="1">
    <location>
        <begin position="166"/>
        <end position="178"/>
    </location>
</feature>
<dbReference type="AlphaFoldDB" id="A0A5E4D176"/>
<dbReference type="Proteomes" id="UP000335636">
    <property type="component" value="Unassembled WGS sequence"/>
</dbReference>
<proteinExistence type="predicted"/>
<organism evidence="2 3">
    <name type="scientific">Marmota monax</name>
    <name type="common">Woodchuck</name>
    <dbReference type="NCBI Taxonomy" id="9995"/>
    <lineage>
        <taxon>Eukaryota</taxon>
        <taxon>Metazoa</taxon>
        <taxon>Chordata</taxon>
        <taxon>Craniata</taxon>
        <taxon>Vertebrata</taxon>
        <taxon>Euteleostomi</taxon>
        <taxon>Mammalia</taxon>
        <taxon>Eutheria</taxon>
        <taxon>Euarchontoglires</taxon>
        <taxon>Glires</taxon>
        <taxon>Rodentia</taxon>
        <taxon>Sciuromorpha</taxon>
        <taxon>Sciuridae</taxon>
        <taxon>Xerinae</taxon>
        <taxon>Marmotini</taxon>
        <taxon>Marmota</taxon>
    </lineage>
</organism>
<evidence type="ECO:0000256" key="1">
    <source>
        <dbReference type="SAM" id="MobiDB-lite"/>
    </source>
</evidence>
<feature type="compositionally biased region" description="Acidic residues" evidence="1">
    <location>
        <begin position="139"/>
        <end position="149"/>
    </location>
</feature>
<name>A0A5E4D176_MARMO</name>
<reference evidence="2" key="1">
    <citation type="submission" date="2019-04" db="EMBL/GenBank/DDBJ databases">
        <authorList>
            <person name="Alioto T."/>
            <person name="Alioto T."/>
        </authorList>
    </citation>
    <scope>NUCLEOTIDE SEQUENCE [LARGE SCALE GENOMIC DNA]</scope>
</reference>
<dbReference type="EMBL" id="CABDUW010002753">
    <property type="protein sequence ID" value="VTJ87904.1"/>
    <property type="molecule type" value="Genomic_DNA"/>
</dbReference>
<evidence type="ECO:0000313" key="3">
    <source>
        <dbReference type="Proteomes" id="UP000335636"/>
    </source>
</evidence>
<sequence>MSPNSFIKLQTNRYVSRFLFTAGLGAAPPCPSGCPGGLLGTGPGLGSRCPSLASSGAARLPQPRNIFHSRGKLGEPPKKGATRPSQGSSKSRWPPDLGEPRPRPPGRLAAEERAQDTTGRPLAQCLLTLSVTPRRVQADETEAREEAEEALDHLGPVPTRVLSPPGSCPRPSPAPAPHSAPHQAA</sequence>
<comment type="caution">
    <text evidence="2">The sequence shown here is derived from an EMBL/GenBank/DDBJ whole genome shotgun (WGS) entry which is preliminary data.</text>
</comment>
<gene>
    <name evidence="2" type="ORF">MONAX_5E004778</name>
</gene>
<protein>
    <submittedName>
        <fullName evidence="2">Uncharacterized protein</fullName>
    </submittedName>
</protein>
<keyword evidence="3" id="KW-1185">Reference proteome</keyword>
<accession>A0A5E4D176</accession>
<feature type="region of interest" description="Disordered" evidence="1">
    <location>
        <begin position="41"/>
        <end position="185"/>
    </location>
</feature>